<gene>
    <name evidence="1" type="primary">RvY_08288-1</name>
    <name evidence="1" type="synonym">RvY_08288.1</name>
    <name evidence="1" type="ORF">RvY_08288</name>
</gene>
<evidence type="ECO:0000313" key="2">
    <source>
        <dbReference type="Proteomes" id="UP000186922"/>
    </source>
</evidence>
<name>A0A1D1V5F8_RAMVA</name>
<organism evidence="1 2">
    <name type="scientific">Ramazzottius varieornatus</name>
    <name type="common">Water bear</name>
    <name type="synonym">Tardigrade</name>
    <dbReference type="NCBI Taxonomy" id="947166"/>
    <lineage>
        <taxon>Eukaryota</taxon>
        <taxon>Metazoa</taxon>
        <taxon>Ecdysozoa</taxon>
        <taxon>Tardigrada</taxon>
        <taxon>Eutardigrada</taxon>
        <taxon>Parachela</taxon>
        <taxon>Hypsibioidea</taxon>
        <taxon>Ramazzottiidae</taxon>
        <taxon>Ramazzottius</taxon>
    </lineage>
</organism>
<accession>A0A1D1V5F8</accession>
<dbReference type="EMBL" id="BDGG01000003">
    <property type="protein sequence ID" value="GAU96921.1"/>
    <property type="molecule type" value="Genomic_DNA"/>
</dbReference>
<protein>
    <submittedName>
        <fullName evidence="1">Uncharacterized protein</fullName>
    </submittedName>
</protein>
<comment type="caution">
    <text evidence="1">The sequence shown here is derived from an EMBL/GenBank/DDBJ whole genome shotgun (WGS) entry which is preliminary data.</text>
</comment>
<reference evidence="1 2" key="1">
    <citation type="journal article" date="2016" name="Nat. Commun.">
        <title>Extremotolerant tardigrade genome and improved radiotolerance of human cultured cells by tardigrade-unique protein.</title>
        <authorList>
            <person name="Hashimoto T."/>
            <person name="Horikawa D.D."/>
            <person name="Saito Y."/>
            <person name="Kuwahara H."/>
            <person name="Kozuka-Hata H."/>
            <person name="Shin-I T."/>
            <person name="Minakuchi Y."/>
            <person name="Ohishi K."/>
            <person name="Motoyama A."/>
            <person name="Aizu T."/>
            <person name="Enomoto A."/>
            <person name="Kondo K."/>
            <person name="Tanaka S."/>
            <person name="Hara Y."/>
            <person name="Koshikawa S."/>
            <person name="Sagara H."/>
            <person name="Miura T."/>
            <person name="Yokobori S."/>
            <person name="Miyagawa K."/>
            <person name="Suzuki Y."/>
            <person name="Kubo T."/>
            <person name="Oyama M."/>
            <person name="Kohara Y."/>
            <person name="Fujiyama A."/>
            <person name="Arakawa K."/>
            <person name="Katayama T."/>
            <person name="Toyoda A."/>
            <person name="Kunieda T."/>
        </authorList>
    </citation>
    <scope>NUCLEOTIDE SEQUENCE [LARGE SCALE GENOMIC DNA]</scope>
    <source>
        <strain evidence="1 2">YOKOZUNA-1</strain>
    </source>
</reference>
<sequence length="108" mass="12392">MALAESSTVHFDVRNLTQWGFRPVVHEGFHPFFQFNTVVSKLLSTVRQYPPDDFSSLSPVEVRQCNLVRHFKARSVPPAKVLQTTREVDQGVQWAIRVMHADESEVRA</sequence>
<dbReference type="AlphaFoldDB" id="A0A1D1V5F8"/>
<proteinExistence type="predicted"/>
<evidence type="ECO:0000313" key="1">
    <source>
        <dbReference type="EMBL" id="GAU96921.1"/>
    </source>
</evidence>
<dbReference type="Proteomes" id="UP000186922">
    <property type="component" value="Unassembled WGS sequence"/>
</dbReference>
<keyword evidence="2" id="KW-1185">Reference proteome</keyword>